<name>A0A853IWT8_9BURK</name>
<dbReference type="Proteomes" id="UP000589716">
    <property type="component" value="Unassembled WGS sequence"/>
</dbReference>
<evidence type="ECO:0000313" key="1">
    <source>
        <dbReference type="EMBL" id="NZA01820.1"/>
    </source>
</evidence>
<proteinExistence type="predicted"/>
<dbReference type="EMBL" id="JACCKX010000001">
    <property type="protein sequence ID" value="NZA01820.1"/>
    <property type="molecule type" value="Genomic_DNA"/>
</dbReference>
<gene>
    <name evidence="1" type="ORF">H0I39_08765</name>
</gene>
<sequence>MNPALIDDDTLLAYLDAQFDDEARYVAVEDALAAQPALRARLQALVDSGEQARRAFDAVLEAPVPPALIAAVLNAPLPTALQATLAPAPEPAPTGARRPPPVAPSLGERLSGWLGLNGGLNWGAAAFASVALLAVGGFLGHAWQGPGTAGPVLAEAGQIVREPALALALEAAPSGRHLATGDGQVELVASFARADGQVCREFAATRPAPVARDEVGVACREADGQWRLAFLRHAPHAATPGGGYQTAGTALHEAVDAFIARELPAGALSAEQEQARLLRGW</sequence>
<comment type="caution">
    <text evidence="1">The sequence shown here is derived from an EMBL/GenBank/DDBJ whole genome shotgun (WGS) entry which is preliminary data.</text>
</comment>
<accession>A0A853IWT8</accession>
<organism evidence="1 2">
    <name type="scientific">Ottowia beijingensis</name>
    <dbReference type="NCBI Taxonomy" id="1207057"/>
    <lineage>
        <taxon>Bacteria</taxon>
        <taxon>Pseudomonadati</taxon>
        <taxon>Pseudomonadota</taxon>
        <taxon>Betaproteobacteria</taxon>
        <taxon>Burkholderiales</taxon>
        <taxon>Comamonadaceae</taxon>
        <taxon>Ottowia</taxon>
    </lineage>
</organism>
<protein>
    <recommendedName>
        <fullName evidence="3">Transmembrane transcriptional regulator (Anti-sigma factor RsiW)</fullName>
    </recommendedName>
</protein>
<evidence type="ECO:0008006" key="3">
    <source>
        <dbReference type="Google" id="ProtNLM"/>
    </source>
</evidence>
<dbReference type="AlphaFoldDB" id="A0A853IWT8"/>
<keyword evidence="2" id="KW-1185">Reference proteome</keyword>
<reference evidence="1 2" key="1">
    <citation type="submission" date="2020-07" db="EMBL/GenBank/DDBJ databases">
        <authorList>
            <person name="Maaloum M."/>
        </authorList>
    </citation>
    <scope>NUCLEOTIDE SEQUENCE [LARGE SCALE GENOMIC DNA]</scope>
    <source>
        <strain evidence="1 2">GCS-AN-3</strain>
    </source>
</reference>
<dbReference type="RefSeq" id="WP_180550230.1">
    <property type="nucleotide sequence ID" value="NZ_JACCKX010000001.1"/>
</dbReference>
<evidence type="ECO:0000313" key="2">
    <source>
        <dbReference type="Proteomes" id="UP000589716"/>
    </source>
</evidence>